<dbReference type="EMBL" id="CAJFCW020000004">
    <property type="protein sequence ID" value="CAG9111573.1"/>
    <property type="molecule type" value="Genomic_DNA"/>
</dbReference>
<evidence type="ECO:0000313" key="4">
    <source>
        <dbReference type="EMBL" id="CAD5218747.1"/>
    </source>
</evidence>
<dbReference type="Proteomes" id="UP000614601">
    <property type="component" value="Unassembled WGS sequence"/>
</dbReference>
<feature type="compositionally biased region" description="Low complexity" evidence="3">
    <location>
        <begin position="1"/>
        <end position="11"/>
    </location>
</feature>
<dbReference type="SMART" id="SM00712">
    <property type="entry name" value="PUR"/>
    <property type="match status" value="3"/>
</dbReference>
<dbReference type="Gene3D" id="3.10.450.700">
    <property type="match status" value="1"/>
</dbReference>
<comment type="caution">
    <text evidence="4">The sequence shown here is derived from an EMBL/GenBank/DDBJ whole genome shotgun (WGS) entry which is preliminary data.</text>
</comment>
<evidence type="ECO:0000313" key="5">
    <source>
        <dbReference type="Proteomes" id="UP000614601"/>
    </source>
</evidence>
<feature type="region of interest" description="Disordered" evidence="3">
    <location>
        <begin position="1"/>
        <end position="20"/>
    </location>
</feature>
<name>A0A811KU19_9BILA</name>
<evidence type="ECO:0000256" key="1">
    <source>
        <dbReference type="ARBA" id="ARBA00009251"/>
    </source>
</evidence>
<dbReference type="GO" id="GO:0005634">
    <property type="term" value="C:nucleus"/>
    <property type="evidence" value="ECO:0007669"/>
    <property type="project" value="TreeGrafter"/>
</dbReference>
<reference evidence="4" key="1">
    <citation type="submission" date="2020-09" db="EMBL/GenBank/DDBJ databases">
        <authorList>
            <person name="Kikuchi T."/>
        </authorList>
    </citation>
    <scope>NUCLEOTIDE SEQUENCE</scope>
    <source>
        <strain evidence="4">SH1</strain>
    </source>
</reference>
<organism evidence="4 5">
    <name type="scientific">Bursaphelenchus okinawaensis</name>
    <dbReference type="NCBI Taxonomy" id="465554"/>
    <lineage>
        <taxon>Eukaryota</taxon>
        <taxon>Metazoa</taxon>
        <taxon>Ecdysozoa</taxon>
        <taxon>Nematoda</taxon>
        <taxon>Chromadorea</taxon>
        <taxon>Rhabditida</taxon>
        <taxon>Tylenchina</taxon>
        <taxon>Tylenchomorpha</taxon>
        <taxon>Aphelenchoidea</taxon>
        <taxon>Aphelenchoididae</taxon>
        <taxon>Bursaphelenchus</taxon>
    </lineage>
</organism>
<evidence type="ECO:0000256" key="2">
    <source>
        <dbReference type="ARBA" id="ARBA00023125"/>
    </source>
</evidence>
<proteinExistence type="inferred from homology"/>
<evidence type="ECO:0000256" key="3">
    <source>
        <dbReference type="SAM" id="MobiDB-lite"/>
    </source>
</evidence>
<dbReference type="PANTHER" id="PTHR12611:SF0">
    <property type="entry name" value="PURINE-RICH BINDING PROTEIN-ALPHA, ISOFORM B"/>
    <property type="match status" value="1"/>
</dbReference>
<dbReference type="GO" id="GO:0000981">
    <property type="term" value="F:DNA-binding transcription factor activity, RNA polymerase II-specific"/>
    <property type="evidence" value="ECO:0007669"/>
    <property type="project" value="TreeGrafter"/>
</dbReference>
<dbReference type="Pfam" id="PF04845">
    <property type="entry name" value="PurA"/>
    <property type="match status" value="1"/>
</dbReference>
<dbReference type="PANTHER" id="PTHR12611">
    <property type="entry name" value="PUR-TRANSCRIPTIONAL ACTIVATOR"/>
    <property type="match status" value="1"/>
</dbReference>
<gene>
    <name evidence="4" type="ORF">BOKJ2_LOCUS7957</name>
</gene>
<sequence>MSSDSASSAGSHEGQEAQRGGHEICSKVLNVDKRRFYIDLKENDRGKFVQVVALLNVRRKSKLMMTLPIVKQLIDLLEKLEINDSTEYPKPVGRILSASRIYFADLRKNDWGNFVRLTQAFTRTAKRYQIYIPVEGITEFKKLLQEIIDEHGGNIEEPKLPPSKQLRDVRSKMFYFDCNTNDFGDYLRITETRFNSENRTSITISRKNLQSFHDIIGDLVKSFNELRADEANKTTTTEKTAETTA</sequence>
<keyword evidence="5" id="KW-1185">Reference proteome</keyword>
<dbReference type="InterPro" id="IPR006628">
    <property type="entry name" value="PUR-bd_fam"/>
</dbReference>
<dbReference type="Proteomes" id="UP000783686">
    <property type="component" value="Unassembled WGS sequence"/>
</dbReference>
<comment type="similarity">
    <text evidence="1">Belongs to the PUR DNA-binding protein family.</text>
</comment>
<protein>
    <submittedName>
        <fullName evidence="4">Uncharacterized protein</fullName>
    </submittedName>
</protein>
<accession>A0A811KU19</accession>
<dbReference type="GO" id="GO:0032422">
    <property type="term" value="F:purine-rich negative regulatory element binding"/>
    <property type="evidence" value="ECO:0007669"/>
    <property type="project" value="InterPro"/>
</dbReference>
<dbReference type="AlphaFoldDB" id="A0A811KU19"/>
<keyword evidence="2" id="KW-0238">DNA-binding</keyword>
<dbReference type="GO" id="GO:0000977">
    <property type="term" value="F:RNA polymerase II transcription regulatory region sequence-specific DNA binding"/>
    <property type="evidence" value="ECO:0007669"/>
    <property type="project" value="InterPro"/>
</dbReference>
<dbReference type="EMBL" id="CAJFDH010000004">
    <property type="protein sequence ID" value="CAD5218747.1"/>
    <property type="molecule type" value="Genomic_DNA"/>
</dbReference>
<dbReference type="Gene3D" id="3.30.2450.30">
    <property type="match status" value="1"/>
</dbReference>
<dbReference type="OrthoDB" id="523901at2759"/>